<dbReference type="SUPFAM" id="SSF103657">
    <property type="entry name" value="BAR/IMD domain-like"/>
    <property type="match status" value="1"/>
</dbReference>
<dbReference type="InParanoid" id="H3GV38"/>
<dbReference type="EnsemblProtists" id="Phyra81160">
    <property type="protein sequence ID" value="Phyra81160"/>
    <property type="gene ID" value="Phyra81160"/>
</dbReference>
<dbReference type="InterPro" id="IPR019189">
    <property type="entry name" value="Ribosomal_mL41"/>
</dbReference>
<dbReference type="InterPro" id="IPR001849">
    <property type="entry name" value="PH_domain"/>
</dbReference>
<dbReference type="InterPro" id="IPR027267">
    <property type="entry name" value="AH/BAR_dom_sf"/>
</dbReference>
<dbReference type="VEuPathDB" id="FungiDB:KRP23_10106"/>
<evidence type="ECO:0000259" key="8">
    <source>
        <dbReference type="PROSITE" id="PS50003"/>
    </source>
</evidence>
<dbReference type="PANTHER" id="PTHR21338">
    <property type="entry name" value="MITOCHONDRIAL RIBOSOMAL PROTEIN L41"/>
    <property type="match status" value="1"/>
</dbReference>
<sequence length="575" mass="63561">MESTELSSAVADAVGHPAAPEPPAVDVWQLKRDSCAAVRAFESQRSAQIDRFQARDRGYWRQFQDEIRRGGDENARLLRFFALRLHADLAYAEALRQTRSALDAPTAQSAAADSTGGNDQLNVQSSVSKALHAVGEVQQQLAEKLVQLTTVVKREVTAKPLEEMAATYKERVAVMLAEGDKLDAMLFQSQKNVLTAFGKYDALFKHMESEMESEKESPAVRREDLWLTEMNYCINVQKLQQCRVEYVTGMSALFQQYKTMEVWRASVIQTALDTYIRKQKLTYGEMAGAMTEPLSAAQYTAAALSASEDTDAELFSTLPSPIASPLLVRCGFLKNQVSGSLFSSWKDVLCAITQDGCLHLLDLKENTTRSVTESTEALLAAIAMNEPTTDVNSQSVCLANCRIEILGKSATPSFEICEVSPPSGLLSSMLRMEISRTLTFQCPSQSDLIDWVVAAKQFISAGSSMVNDVHHSVSQFTGSRTSIAKTSTMGLLDGLITGFARKSKFGRSHSLRPLTSKRANRRFYKGNGCRNEGTHAKRGRYVVDQDKLLQLEVPDLTGFKLKPYVSTLTPNRRPE</sequence>
<dbReference type="Gene3D" id="1.20.1270.60">
    <property type="entry name" value="Arfaptin homology (AH) domain/BAR domain"/>
    <property type="match status" value="1"/>
</dbReference>
<dbReference type="AlphaFoldDB" id="H3GV38"/>
<reference evidence="9" key="2">
    <citation type="submission" date="2015-06" db="UniProtKB">
        <authorList>
            <consortium name="EnsemblProtists"/>
        </authorList>
    </citation>
    <scope>IDENTIFICATION</scope>
    <source>
        <strain evidence="9">Pr102</strain>
    </source>
</reference>
<dbReference type="VEuPathDB" id="FungiDB:KRP22_6957"/>
<dbReference type="SMART" id="SM00233">
    <property type="entry name" value="PH"/>
    <property type="match status" value="1"/>
</dbReference>
<dbReference type="VEuPathDB" id="FungiDB:KRP23_10105"/>
<dbReference type="PROSITE" id="PS50003">
    <property type="entry name" value="PH_DOMAIN"/>
    <property type="match status" value="1"/>
</dbReference>
<dbReference type="EMBL" id="DS566054">
    <property type="status" value="NOT_ANNOTATED_CDS"/>
    <property type="molecule type" value="Genomic_DNA"/>
</dbReference>
<dbReference type="GO" id="GO:0006412">
    <property type="term" value="P:translation"/>
    <property type="evidence" value="ECO:0000318"/>
    <property type="project" value="GO_Central"/>
</dbReference>
<keyword evidence="10" id="KW-1185">Reference proteome</keyword>
<evidence type="ECO:0000256" key="5">
    <source>
        <dbReference type="ARBA" id="ARBA00023128"/>
    </source>
</evidence>
<dbReference type="eggNOG" id="KOG4756">
    <property type="taxonomic scope" value="Eukaryota"/>
</dbReference>
<evidence type="ECO:0000313" key="9">
    <source>
        <dbReference type="EnsemblProtists" id="Phyra81160"/>
    </source>
</evidence>
<dbReference type="STRING" id="164328.H3GV38"/>
<comment type="similarity">
    <text evidence="2">Belongs to the mitochondrion-specific ribosomal protein mL41 family.</text>
</comment>
<keyword evidence="5" id="KW-0496">Mitochondrion</keyword>
<keyword evidence="3" id="KW-0809">Transit peptide</keyword>
<evidence type="ECO:0000256" key="3">
    <source>
        <dbReference type="ARBA" id="ARBA00022946"/>
    </source>
</evidence>
<evidence type="ECO:0000256" key="1">
    <source>
        <dbReference type="ARBA" id="ARBA00004173"/>
    </source>
</evidence>
<dbReference type="OMA" id="VRCGFLK"/>
<dbReference type="Proteomes" id="UP000005238">
    <property type="component" value="Unassembled WGS sequence"/>
</dbReference>
<protein>
    <recommendedName>
        <fullName evidence="8">PH domain-containing protein</fullName>
    </recommendedName>
</protein>
<dbReference type="Pfam" id="PF09809">
    <property type="entry name" value="MRP-L27"/>
    <property type="match status" value="1"/>
</dbReference>
<evidence type="ECO:0000256" key="7">
    <source>
        <dbReference type="SAM" id="MobiDB-lite"/>
    </source>
</evidence>
<evidence type="ECO:0000256" key="4">
    <source>
        <dbReference type="ARBA" id="ARBA00022980"/>
    </source>
</evidence>
<evidence type="ECO:0000256" key="2">
    <source>
        <dbReference type="ARBA" id="ARBA00010152"/>
    </source>
</evidence>
<organism evidence="9 10">
    <name type="scientific">Phytophthora ramorum</name>
    <name type="common">Sudden oak death agent</name>
    <dbReference type="NCBI Taxonomy" id="164328"/>
    <lineage>
        <taxon>Eukaryota</taxon>
        <taxon>Sar</taxon>
        <taxon>Stramenopiles</taxon>
        <taxon>Oomycota</taxon>
        <taxon>Peronosporomycetes</taxon>
        <taxon>Peronosporales</taxon>
        <taxon>Peronosporaceae</taxon>
        <taxon>Phytophthora</taxon>
    </lineage>
</organism>
<feature type="domain" description="PH" evidence="8">
    <location>
        <begin position="326"/>
        <end position="460"/>
    </location>
</feature>
<accession>H3GV38</accession>
<reference evidence="10" key="1">
    <citation type="journal article" date="2006" name="Science">
        <title>Phytophthora genome sequences uncover evolutionary origins and mechanisms of pathogenesis.</title>
        <authorList>
            <person name="Tyler B.M."/>
            <person name="Tripathy S."/>
            <person name="Zhang X."/>
            <person name="Dehal P."/>
            <person name="Jiang R.H."/>
            <person name="Aerts A."/>
            <person name="Arredondo F.D."/>
            <person name="Baxter L."/>
            <person name="Bensasson D."/>
            <person name="Beynon J.L."/>
            <person name="Chapman J."/>
            <person name="Damasceno C.M."/>
            <person name="Dorrance A.E."/>
            <person name="Dou D."/>
            <person name="Dickerman A.W."/>
            <person name="Dubchak I.L."/>
            <person name="Garbelotto M."/>
            <person name="Gijzen M."/>
            <person name="Gordon S.G."/>
            <person name="Govers F."/>
            <person name="Grunwald N.J."/>
            <person name="Huang W."/>
            <person name="Ivors K.L."/>
            <person name="Jones R.W."/>
            <person name="Kamoun S."/>
            <person name="Krampis K."/>
            <person name="Lamour K.H."/>
            <person name="Lee M.K."/>
            <person name="McDonald W.H."/>
            <person name="Medina M."/>
            <person name="Meijer H.J."/>
            <person name="Nordberg E.K."/>
            <person name="Maclean D.J."/>
            <person name="Ospina-Giraldo M.D."/>
            <person name="Morris P.F."/>
            <person name="Phuntumart V."/>
            <person name="Putnam N.H."/>
            <person name="Rash S."/>
            <person name="Rose J.K."/>
            <person name="Sakihama Y."/>
            <person name="Salamov A.A."/>
            <person name="Savidor A."/>
            <person name="Scheuring C.F."/>
            <person name="Smith B.M."/>
            <person name="Sobral B.W."/>
            <person name="Terry A."/>
            <person name="Torto-Alalibo T.A."/>
            <person name="Win J."/>
            <person name="Xu Z."/>
            <person name="Zhang H."/>
            <person name="Grigoriev I.V."/>
            <person name="Rokhsar D.S."/>
            <person name="Boore J.L."/>
        </authorList>
    </citation>
    <scope>NUCLEOTIDE SEQUENCE [LARGE SCALE GENOMIC DNA]</scope>
    <source>
        <strain evidence="10">Pr102</strain>
    </source>
</reference>
<name>H3GV38_PHYRM</name>
<dbReference type="PANTHER" id="PTHR21338:SF0">
    <property type="entry name" value="LARGE RIBOSOMAL SUBUNIT PROTEIN ML41"/>
    <property type="match status" value="1"/>
</dbReference>
<keyword evidence="6" id="KW-0687">Ribonucleoprotein</keyword>
<evidence type="ECO:0000256" key="6">
    <source>
        <dbReference type="ARBA" id="ARBA00023274"/>
    </source>
</evidence>
<feature type="region of interest" description="Disordered" evidence="7">
    <location>
        <begin position="1"/>
        <end position="21"/>
    </location>
</feature>
<dbReference type="VEuPathDB" id="FungiDB:KRP22_6958"/>
<dbReference type="GO" id="GO:0005762">
    <property type="term" value="C:mitochondrial large ribosomal subunit"/>
    <property type="evidence" value="ECO:0000318"/>
    <property type="project" value="GO_Central"/>
</dbReference>
<proteinExistence type="inferred from homology"/>
<keyword evidence="4" id="KW-0689">Ribosomal protein</keyword>
<dbReference type="SUPFAM" id="SSF50729">
    <property type="entry name" value="PH domain-like"/>
    <property type="match status" value="1"/>
</dbReference>
<comment type="subcellular location">
    <subcellularLocation>
        <location evidence="1">Mitochondrion</location>
    </subcellularLocation>
</comment>
<evidence type="ECO:0000313" key="10">
    <source>
        <dbReference type="Proteomes" id="UP000005238"/>
    </source>
</evidence>
<dbReference type="HOGENOM" id="CLU_023833_0_0_1"/>
<dbReference type="GO" id="GO:0003735">
    <property type="term" value="F:structural constituent of ribosome"/>
    <property type="evidence" value="ECO:0000318"/>
    <property type="project" value="GO_Central"/>
</dbReference>